<feature type="domain" description="ABC transporter substrate-binding protein PnrA-like" evidence="3">
    <location>
        <begin position="68"/>
        <end position="337"/>
    </location>
</feature>
<organism evidence="4 5">
    <name type="scientific">Pyrodictium occultum</name>
    <dbReference type="NCBI Taxonomy" id="2309"/>
    <lineage>
        <taxon>Archaea</taxon>
        <taxon>Thermoproteota</taxon>
        <taxon>Thermoprotei</taxon>
        <taxon>Desulfurococcales</taxon>
        <taxon>Pyrodictiaceae</taxon>
        <taxon>Pyrodictium</taxon>
    </lineage>
</organism>
<keyword evidence="2" id="KW-1133">Transmembrane helix</keyword>
<dbReference type="InterPro" id="IPR052910">
    <property type="entry name" value="ABC-Purine-Binding"/>
</dbReference>
<dbReference type="Proteomes" id="UP000053352">
    <property type="component" value="Unassembled WGS sequence"/>
</dbReference>
<evidence type="ECO:0000313" key="5">
    <source>
        <dbReference type="Proteomes" id="UP000053352"/>
    </source>
</evidence>
<dbReference type="OrthoDB" id="26049at2157"/>
<gene>
    <name evidence="4" type="ORF">CF15_01730</name>
</gene>
<evidence type="ECO:0000313" key="4">
    <source>
        <dbReference type="EMBL" id="KSW11579.1"/>
    </source>
</evidence>
<reference evidence="4 5" key="1">
    <citation type="submission" date="2015-11" db="EMBL/GenBank/DDBJ databases">
        <title>Genome sequence of Pyrodictium occultum PL-19, a marine hyperthermophilic archaeon isolated from Volcano, Italy.</title>
        <authorList>
            <person name="Utturkar S."/>
            <person name="Huber H."/>
            <person name="Leptihn S."/>
            <person name="Brown S."/>
            <person name="Stetter K.O."/>
            <person name="Podar M."/>
        </authorList>
    </citation>
    <scope>NUCLEOTIDE SEQUENCE [LARGE SCALE GENOMIC DNA]</scope>
    <source>
        <strain evidence="4 5">PL-19</strain>
    </source>
</reference>
<proteinExistence type="predicted"/>
<dbReference type="PANTHER" id="PTHR43208:SF1">
    <property type="entry name" value="ABC TRANSPORTER SUBSTRATE-BINDING PROTEIN"/>
    <property type="match status" value="1"/>
</dbReference>
<dbReference type="GO" id="GO:0005886">
    <property type="term" value="C:plasma membrane"/>
    <property type="evidence" value="ECO:0007669"/>
    <property type="project" value="InterPro"/>
</dbReference>
<keyword evidence="5" id="KW-1185">Reference proteome</keyword>
<dbReference type="PROSITE" id="PS51318">
    <property type="entry name" value="TAT"/>
    <property type="match status" value="1"/>
</dbReference>
<evidence type="ECO:0000256" key="1">
    <source>
        <dbReference type="ARBA" id="ARBA00022729"/>
    </source>
</evidence>
<dbReference type="AlphaFoldDB" id="A0A0V8RU40"/>
<protein>
    <recommendedName>
        <fullName evidence="3">ABC transporter substrate-binding protein PnrA-like domain-containing protein</fullName>
    </recommendedName>
</protein>
<dbReference type="STRING" id="2309.CF15_01730"/>
<comment type="caution">
    <text evidence="4">The sequence shown here is derived from an EMBL/GenBank/DDBJ whole genome shotgun (WGS) entry which is preliminary data.</text>
</comment>
<evidence type="ECO:0000256" key="2">
    <source>
        <dbReference type="SAM" id="Phobius"/>
    </source>
</evidence>
<dbReference type="Pfam" id="PF02608">
    <property type="entry name" value="Bmp"/>
    <property type="match status" value="1"/>
</dbReference>
<keyword evidence="2" id="KW-0472">Membrane</keyword>
<dbReference type="RefSeq" id="WP_058370254.1">
    <property type="nucleotide sequence ID" value="NZ_LNTB01000001.1"/>
</dbReference>
<dbReference type="Gene3D" id="3.40.50.2300">
    <property type="match status" value="2"/>
</dbReference>
<keyword evidence="2" id="KW-0812">Transmembrane</keyword>
<dbReference type="InterPro" id="IPR003760">
    <property type="entry name" value="PnrA-like"/>
</dbReference>
<keyword evidence="1" id="KW-0732">Signal</keyword>
<dbReference type="InterPro" id="IPR006311">
    <property type="entry name" value="TAT_signal"/>
</dbReference>
<dbReference type="PANTHER" id="PTHR43208">
    <property type="entry name" value="ABC TRANSPORTER SUBSTRATE-BINDING PROTEIN"/>
    <property type="match status" value="1"/>
</dbReference>
<feature type="transmembrane region" description="Helical" evidence="2">
    <location>
        <begin position="7"/>
        <end position="28"/>
    </location>
</feature>
<name>A0A0V8RU40_PYROC</name>
<sequence>MTDRREFLKALGAGVAGLIIGAGLGYGLRGGGGGQAGTLTETRTVTVTRTAAAGAQAGGAGGRLRALWVYVGPIGDYGWTHAHDVGRRNAERILHGLVETKYLEKVAEDQAYQAIKQALEQERFDAVFATSYGFMDAVKRLAREYPDVTFYHCSGPWEEFADLPNVVTYFAEFYQLYYLNGIAAGAVTKTCRVGYVPAFLTPEVVRHINAYAMGSVHGAKLMGKCGNGEKLEIYVSPPLHAWFNPDKARQYAETLINQYKVDAIAYTEDSTAVLETAAEYGVYSFSHYSNMLEYFTKGKGSSSPIAKRIAKYHLTGQVADWTPIYVYLLAKNITGTARKEDIWARIGDFVPIRWRRPVSESTAGRHEGAVYLAPLNTQAIPAKALEEIKRLYEDMKELLFEPYTGPIRGYTIDPASGKKTGDVEVKVPPGTRWGRNELWSPKTMNWFYEKIVTLAG</sequence>
<evidence type="ECO:0000259" key="3">
    <source>
        <dbReference type="Pfam" id="PF02608"/>
    </source>
</evidence>
<accession>A0A0V8RU40</accession>
<dbReference type="CDD" id="cd19963">
    <property type="entry name" value="PBP1_BMP-like"/>
    <property type="match status" value="1"/>
</dbReference>
<dbReference type="EMBL" id="LNTB01000001">
    <property type="protein sequence ID" value="KSW11579.1"/>
    <property type="molecule type" value="Genomic_DNA"/>
</dbReference>